<dbReference type="RefSeq" id="WP_208501168.1">
    <property type="nucleotide sequence ID" value="NZ_JAGFOA010000002.1"/>
</dbReference>
<organism evidence="2 3">
    <name type="scientific">Microbacterium stercoris</name>
    <dbReference type="NCBI Taxonomy" id="2820289"/>
    <lineage>
        <taxon>Bacteria</taxon>
        <taxon>Bacillati</taxon>
        <taxon>Actinomycetota</taxon>
        <taxon>Actinomycetes</taxon>
        <taxon>Micrococcales</taxon>
        <taxon>Microbacteriaceae</taxon>
        <taxon>Microbacterium</taxon>
    </lineage>
</organism>
<sequence>MGPVTESLAALDEPVRSCFATMHARLHELVPHDITEGLSYGMPAFLYRGKGILSTVQTKTHLSLFPYSGSVVEQVAPDLPGFSLSKGTIRFSLDHPIPPAVLDRVIELRRAEIEAKLG</sequence>
<dbReference type="AlphaFoldDB" id="A0A939TWP5"/>
<gene>
    <name evidence="2" type="ORF">J5V96_04985</name>
</gene>
<evidence type="ECO:0000259" key="1">
    <source>
        <dbReference type="Pfam" id="PF08818"/>
    </source>
</evidence>
<dbReference type="Pfam" id="PF08818">
    <property type="entry name" value="DUF1801"/>
    <property type="match status" value="1"/>
</dbReference>
<accession>A0A939TWP5</accession>
<dbReference type="SUPFAM" id="SSF159888">
    <property type="entry name" value="YdhG-like"/>
    <property type="match status" value="1"/>
</dbReference>
<protein>
    <submittedName>
        <fullName evidence="2">DUF1801 domain-containing protein</fullName>
    </submittedName>
</protein>
<name>A0A939TWP5_9MICO</name>
<reference evidence="2" key="1">
    <citation type="submission" date="2021-03" db="EMBL/GenBank/DDBJ databases">
        <title>Microbacterium sp. nov., a novel actinobacterium isolated from cow dung.</title>
        <authorList>
            <person name="Zhang L."/>
        </authorList>
    </citation>
    <scope>NUCLEOTIDE SEQUENCE</scope>
    <source>
        <strain evidence="2">NEAU-LLB</strain>
    </source>
</reference>
<feature type="domain" description="YdhG-like" evidence="1">
    <location>
        <begin position="16"/>
        <end position="107"/>
    </location>
</feature>
<dbReference type="EMBL" id="JAGFOA010000002">
    <property type="protein sequence ID" value="MBO3662867.1"/>
    <property type="molecule type" value="Genomic_DNA"/>
</dbReference>
<dbReference type="InterPro" id="IPR014922">
    <property type="entry name" value="YdhG-like"/>
</dbReference>
<comment type="caution">
    <text evidence="2">The sequence shown here is derived from an EMBL/GenBank/DDBJ whole genome shotgun (WGS) entry which is preliminary data.</text>
</comment>
<proteinExistence type="predicted"/>
<evidence type="ECO:0000313" key="3">
    <source>
        <dbReference type="Proteomes" id="UP000680132"/>
    </source>
</evidence>
<evidence type="ECO:0000313" key="2">
    <source>
        <dbReference type="EMBL" id="MBO3662867.1"/>
    </source>
</evidence>
<dbReference type="Proteomes" id="UP000680132">
    <property type="component" value="Unassembled WGS sequence"/>
</dbReference>
<keyword evidence="3" id="KW-1185">Reference proteome</keyword>
<dbReference type="Gene3D" id="3.90.1150.200">
    <property type="match status" value="1"/>
</dbReference>